<keyword evidence="5 7" id="KW-0472">Membrane</keyword>
<evidence type="ECO:0000259" key="10">
    <source>
        <dbReference type="Pfam" id="PF01529"/>
    </source>
</evidence>
<evidence type="ECO:0000313" key="12">
    <source>
        <dbReference type="Proteomes" id="UP000011083"/>
    </source>
</evidence>
<accession>L8HEM8</accession>
<keyword evidence="4 7" id="KW-1133">Transmembrane helix</keyword>
<dbReference type="InterPro" id="IPR001594">
    <property type="entry name" value="Palmitoyltrfase_DHHC"/>
</dbReference>
<dbReference type="EC" id="2.3.1.225" evidence="7"/>
<feature type="transmembrane region" description="Helical" evidence="7">
    <location>
        <begin position="183"/>
        <end position="209"/>
    </location>
</feature>
<comment type="domain">
    <text evidence="7">The DHHC domain is required for palmitoyltransferase activity.</text>
</comment>
<dbReference type="RefSeq" id="XP_004353215.1">
    <property type="nucleotide sequence ID" value="XM_004353163.1"/>
</dbReference>
<keyword evidence="2 7" id="KW-0808">Transferase</keyword>
<dbReference type="GO" id="GO:0019706">
    <property type="term" value="F:protein-cysteine S-palmitoyltransferase activity"/>
    <property type="evidence" value="ECO:0007669"/>
    <property type="project" value="UniProtKB-EC"/>
</dbReference>
<gene>
    <name evidence="11" type="ORF">ACA1_073310</name>
</gene>
<evidence type="ECO:0000256" key="8">
    <source>
        <dbReference type="SAM" id="MobiDB-lite"/>
    </source>
</evidence>
<feature type="compositionally biased region" description="Basic and acidic residues" evidence="8">
    <location>
        <begin position="297"/>
        <end position="309"/>
    </location>
</feature>
<evidence type="ECO:0000256" key="5">
    <source>
        <dbReference type="ARBA" id="ARBA00023136"/>
    </source>
</evidence>
<evidence type="ECO:0000256" key="3">
    <source>
        <dbReference type="ARBA" id="ARBA00022692"/>
    </source>
</evidence>
<dbReference type="AlphaFoldDB" id="L8HEM8"/>
<evidence type="ECO:0000256" key="7">
    <source>
        <dbReference type="RuleBase" id="RU079119"/>
    </source>
</evidence>
<feature type="region of interest" description="Disordered" evidence="8">
    <location>
        <begin position="79"/>
        <end position="111"/>
    </location>
</feature>
<comment type="catalytic activity">
    <reaction evidence="7">
        <text>L-cysteinyl-[protein] + hexadecanoyl-CoA = S-hexadecanoyl-L-cysteinyl-[protein] + CoA</text>
        <dbReference type="Rhea" id="RHEA:36683"/>
        <dbReference type="Rhea" id="RHEA-COMP:10131"/>
        <dbReference type="Rhea" id="RHEA-COMP:11032"/>
        <dbReference type="ChEBI" id="CHEBI:29950"/>
        <dbReference type="ChEBI" id="CHEBI:57287"/>
        <dbReference type="ChEBI" id="CHEBI:57379"/>
        <dbReference type="ChEBI" id="CHEBI:74151"/>
        <dbReference type="EC" id="2.3.1.225"/>
    </reaction>
</comment>
<proteinExistence type="inferred from homology"/>
<reference evidence="11 12" key="1">
    <citation type="journal article" date="2013" name="Genome Biol.">
        <title>Genome of Acanthamoeba castellanii highlights extensive lateral gene transfer and early evolution of tyrosine kinase signaling.</title>
        <authorList>
            <person name="Clarke M."/>
            <person name="Lohan A.J."/>
            <person name="Liu B."/>
            <person name="Lagkouvardos I."/>
            <person name="Roy S."/>
            <person name="Zafar N."/>
            <person name="Bertelli C."/>
            <person name="Schilde C."/>
            <person name="Kianianmomeni A."/>
            <person name="Burglin T.R."/>
            <person name="Frech C."/>
            <person name="Turcotte B."/>
            <person name="Kopec K.O."/>
            <person name="Synnott J.M."/>
            <person name="Choo C."/>
            <person name="Paponov I."/>
            <person name="Finkler A."/>
            <person name="Soon Heng Tan C."/>
            <person name="Hutchins A.P."/>
            <person name="Weinmeier T."/>
            <person name="Rattei T."/>
            <person name="Chu J.S."/>
            <person name="Gimenez G."/>
            <person name="Irimia M."/>
            <person name="Rigden D.J."/>
            <person name="Fitzpatrick D.A."/>
            <person name="Lorenzo-Morales J."/>
            <person name="Bateman A."/>
            <person name="Chiu C.H."/>
            <person name="Tang P."/>
            <person name="Hegemann P."/>
            <person name="Fromm H."/>
            <person name="Raoult D."/>
            <person name="Greub G."/>
            <person name="Miranda-Saavedra D."/>
            <person name="Chen N."/>
            <person name="Nash P."/>
            <person name="Ginger M.L."/>
            <person name="Horn M."/>
            <person name="Schaap P."/>
            <person name="Caler L."/>
            <person name="Loftus B."/>
        </authorList>
    </citation>
    <scope>NUCLEOTIDE SEQUENCE [LARGE SCALE GENOMIC DNA]</scope>
    <source>
        <strain evidence="11 12">Neff</strain>
    </source>
</reference>
<dbReference type="PROSITE" id="PS50216">
    <property type="entry name" value="DHHC"/>
    <property type="match status" value="1"/>
</dbReference>
<evidence type="ECO:0000256" key="6">
    <source>
        <dbReference type="ARBA" id="ARBA00023315"/>
    </source>
</evidence>
<dbReference type="VEuPathDB" id="AmoebaDB:ACA1_073310"/>
<keyword evidence="3 7" id="KW-0812">Transmembrane</keyword>
<evidence type="ECO:0000256" key="2">
    <source>
        <dbReference type="ARBA" id="ARBA00022679"/>
    </source>
</evidence>
<evidence type="ECO:0000256" key="9">
    <source>
        <dbReference type="SAM" id="SignalP"/>
    </source>
</evidence>
<dbReference type="InterPro" id="IPR039859">
    <property type="entry name" value="PFA4/ZDH16/20/ERF2-like"/>
</dbReference>
<evidence type="ECO:0000256" key="4">
    <source>
        <dbReference type="ARBA" id="ARBA00022989"/>
    </source>
</evidence>
<dbReference type="Proteomes" id="UP000011083">
    <property type="component" value="Unassembled WGS sequence"/>
</dbReference>
<evidence type="ECO:0000256" key="1">
    <source>
        <dbReference type="ARBA" id="ARBA00004141"/>
    </source>
</evidence>
<feature type="region of interest" description="Disordered" evidence="8">
    <location>
        <begin position="265"/>
        <end position="309"/>
    </location>
</feature>
<evidence type="ECO:0000313" key="11">
    <source>
        <dbReference type="EMBL" id="ELR23687.1"/>
    </source>
</evidence>
<protein>
    <recommendedName>
        <fullName evidence="7">Palmitoyltransferase</fullName>
        <ecNumber evidence="7">2.3.1.225</ecNumber>
    </recommendedName>
</protein>
<dbReference type="PANTHER" id="PTHR12246">
    <property type="entry name" value="PALMITOYLTRANSFERASE ZDHHC16"/>
    <property type="match status" value="1"/>
</dbReference>
<keyword evidence="6 7" id="KW-0012">Acyltransferase</keyword>
<feature type="signal peptide" evidence="9">
    <location>
        <begin position="1"/>
        <end position="19"/>
    </location>
</feature>
<keyword evidence="9" id="KW-0732">Signal</keyword>
<dbReference type="GeneID" id="14924670"/>
<dbReference type="KEGG" id="acan:ACA1_073310"/>
<keyword evidence="12" id="KW-1185">Reference proteome</keyword>
<feature type="chain" id="PRO_5003991167" description="Palmitoyltransferase" evidence="9">
    <location>
        <begin position="20"/>
        <end position="309"/>
    </location>
</feature>
<sequence>MWTTWGKLFLLVVFHGLVALCLTTYARITRSDPGYVDPNWTPEVMETGALLFDGEQKAPEIMMESDMSCTPAVMPPPDVMKEQTGAENEGAELKEAEAAVPESEQPDKRQGNKNFCGKCSSYRPPRAHHCVGHNNLKMFILWLWYGTAVGSSFILFFGFRIYDIYQHRDEYETNDLWATGSLIGLNLWLGFLLTANLCGMGFNMTYLALTNTTTVERIFSPNKYRPPRRAKGERWKPRRMYDLGPLKNIKQVLGASILSWPLPTGPETDGYHTPANPKWNEEPIQESQDAQPMRRTRSNDRRADHISEV</sequence>
<dbReference type="EMBL" id="KB007857">
    <property type="protein sequence ID" value="ELR23687.1"/>
    <property type="molecule type" value="Genomic_DNA"/>
</dbReference>
<dbReference type="Pfam" id="PF01529">
    <property type="entry name" value="DHHC"/>
    <property type="match status" value="1"/>
</dbReference>
<dbReference type="GO" id="GO:0016020">
    <property type="term" value="C:membrane"/>
    <property type="evidence" value="ECO:0007669"/>
    <property type="project" value="UniProtKB-SubCell"/>
</dbReference>
<organism evidence="11 12">
    <name type="scientific">Acanthamoeba castellanii (strain ATCC 30010 / Neff)</name>
    <dbReference type="NCBI Taxonomy" id="1257118"/>
    <lineage>
        <taxon>Eukaryota</taxon>
        <taxon>Amoebozoa</taxon>
        <taxon>Discosea</taxon>
        <taxon>Longamoebia</taxon>
        <taxon>Centramoebida</taxon>
        <taxon>Acanthamoebidae</taxon>
        <taxon>Acanthamoeba</taxon>
    </lineage>
</organism>
<feature type="domain" description="Palmitoyltransferase DHHC" evidence="10">
    <location>
        <begin position="130"/>
        <end position="218"/>
    </location>
</feature>
<name>L8HEM8_ACACF</name>
<feature type="transmembrane region" description="Helical" evidence="7">
    <location>
        <begin position="142"/>
        <end position="162"/>
    </location>
</feature>
<comment type="subcellular location">
    <subcellularLocation>
        <location evidence="1">Membrane</location>
        <topology evidence="1">Multi-pass membrane protein</topology>
    </subcellularLocation>
</comment>
<comment type="similarity">
    <text evidence="7">Belongs to the DHHC palmitoyltransferase family.</text>
</comment>